<protein>
    <submittedName>
        <fullName evidence="1">Uncharacterized protein</fullName>
    </submittedName>
</protein>
<evidence type="ECO:0000313" key="1">
    <source>
        <dbReference type="EMBL" id="ABP68200.2"/>
    </source>
</evidence>
<dbReference type="STRING" id="351627.Csac_2629"/>
<reference evidence="1 2" key="1">
    <citation type="journal article" date="2008" name="Appl. Environ. Microbiol.">
        <title>Hydrogenomics of the extremely thermophilic bacterium Caldicellulosiruptor saccharolyticus.</title>
        <authorList>
            <person name="van de Werken H.J."/>
            <person name="Verhaart M.R."/>
            <person name="VanFossen A.L."/>
            <person name="Willquist K."/>
            <person name="Lewis D.L."/>
            <person name="Nichols J.D."/>
            <person name="Goorissen H.P."/>
            <person name="Mongodin E.F."/>
            <person name="Nelson K.E."/>
            <person name="van Niel E.W."/>
            <person name="Stams A.J."/>
            <person name="Ward D.E."/>
            <person name="de Vos W.M."/>
            <person name="van der Oost J."/>
            <person name="Kelly R.M."/>
            <person name="Kengen S.W."/>
        </authorList>
    </citation>
    <scope>NUCLEOTIDE SEQUENCE [LARGE SCALE GENOMIC DNA]</scope>
    <source>
        <strain evidence="2">ATCC 43494 / DSM 8903 / Tp8T 6331</strain>
    </source>
</reference>
<name>A4XMR5_CALS8</name>
<proteinExistence type="predicted"/>
<dbReference type="HOGENOM" id="CLU_1472614_0_0_9"/>
<dbReference type="Proteomes" id="UP000000256">
    <property type="component" value="Chromosome"/>
</dbReference>
<keyword evidence="2" id="KW-1185">Reference proteome</keyword>
<dbReference type="AlphaFoldDB" id="A4XMR5"/>
<evidence type="ECO:0000313" key="2">
    <source>
        <dbReference type="Proteomes" id="UP000000256"/>
    </source>
</evidence>
<dbReference type="eggNOG" id="ENOG5034CDY">
    <property type="taxonomic scope" value="Bacteria"/>
</dbReference>
<gene>
    <name evidence="1" type="ordered locus">Csac_2629</name>
</gene>
<organism evidence="1 2">
    <name type="scientific">Caldicellulosiruptor saccharolyticus (strain ATCC 43494 / DSM 8903 / Tp8T 6331)</name>
    <dbReference type="NCBI Taxonomy" id="351627"/>
    <lineage>
        <taxon>Bacteria</taxon>
        <taxon>Bacillati</taxon>
        <taxon>Bacillota</taxon>
        <taxon>Bacillota incertae sedis</taxon>
        <taxon>Caldicellulosiruptorales</taxon>
        <taxon>Caldicellulosiruptoraceae</taxon>
        <taxon>Caldicellulosiruptor</taxon>
    </lineage>
</organism>
<dbReference type="EMBL" id="CP000679">
    <property type="protein sequence ID" value="ABP68200.2"/>
    <property type="molecule type" value="Genomic_DNA"/>
</dbReference>
<accession>A4XMR5</accession>
<sequence length="183" mass="20974">MTRFRRPLVHMCLSARRILNDKSGAAMILFAFVLLFFVTFPLSMFQIDMTMAIEEEKHIERAAVVSALAALYNVSVDSDLSDFQKDDITDRFQYFLKQNLNLDDNFIPKAGPIKDPINIEEITVYDGNDVPATCSWGNEIKYPGMHIVISTRIHRNYMADVFGEYITIRIHKDIDIFETGVGQ</sequence>
<dbReference type="RefSeq" id="WP_011918115.1">
    <property type="nucleotide sequence ID" value="NC_009437.1"/>
</dbReference>
<dbReference type="KEGG" id="csc:Csac_2629"/>